<feature type="active site" evidence="5">
    <location>
        <position position="525"/>
    </location>
</feature>
<dbReference type="SMART" id="SM00230">
    <property type="entry name" value="CysPc"/>
    <property type="match status" value="1"/>
</dbReference>
<evidence type="ECO:0000256" key="2">
    <source>
        <dbReference type="ARBA" id="ARBA00022670"/>
    </source>
</evidence>
<dbReference type="PRINTS" id="PR00704">
    <property type="entry name" value="CALPAIN"/>
</dbReference>
<dbReference type="PROSITE" id="PS50203">
    <property type="entry name" value="CALPAIN_CAT"/>
    <property type="match status" value="1"/>
</dbReference>
<dbReference type="InterPro" id="IPR001300">
    <property type="entry name" value="Peptidase_C2_calpain_cat"/>
</dbReference>
<evidence type="ECO:0000256" key="1">
    <source>
        <dbReference type="ARBA" id="ARBA00007623"/>
    </source>
</evidence>
<feature type="active site" evidence="5">
    <location>
        <position position="703"/>
    </location>
</feature>
<dbReference type="SUPFAM" id="SSF89260">
    <property type="entry name" value="Collagen-binding domain"/>
    <property type="match status" value="3"/>
</dbReference>
<dbReference type="EMBL" id="BJCF01000039">
    <property type="protein sequence ID" value="GCL43373.1"/>
    <property type="molecule type" value="Genomic_DNA"/>
</dbReference>
<name>A0A480AHZ3_9CYAN</name>
<dbReference type="Pfam" id="PF00648">
    <property type="entry name" value="Peptidase_C2"/>
    <property type="match status" value="1"/>
</dbReference>
<protein>
    <recommendedName>
        <fullName evidence="6">Calpain catalytic domain-containing protein</fullName>
    </recommendedName>
</protein>
<proteinExistence type="inferred from homology"/>
<dbReference type="OrthoDB" id="7325981at2"/>
<evidence type="ECO:0000313" key="7">
    <source>
        <dbReference type="EMBL" id="GCL43373.1"/>
    </source>
</evidence>
<dbReference type="Proteomes" id="UP000299367">
    <property type="component" value="Unassembled WGS sequence"/>
</dbReference>
<comment type="caution">
    <text evidence="7">The sequence shown here is derived from an EMBL/GenBank/DDBJ whole genome shotgun (WGS) entry which is preliminary data.</text>
</comment>
<dbReference type="AlphaFoldDB" id="A0A480AHZ3"/>
<dbReference type="InterPro" id="IPR022684">
    <property type="entry name" value="Calpain_cysteine_protease"/>
</dbReference>
<dbReference type="SUPFAM" id="SSF54001">
    <property type="entry name" value="Cysteine proteinases"/>
    <property type="match status" value="1"/>
</dbReference>
<sequence>MFDNSEKSFDSSLSGLANSLNYLDKDPLNPNPTDPGLQQLPSLNVPADYAGNTLATACAVGRLTGSQSFNDWVGSADTNDYYKFNVGTQSNFSLSLTGLSADANIELLNSSGGVISRSTVVGNTSESITSQLSAGTYYARVYQYSGDTNYSLSLNATAVDYAGNTLTTARAVGTLTGTQSFNDWVGRADTNDYYSFNVERQSNFSLSLTGLSADADVQLLNSSGTVISSSTAGGTTSESITRQLSAGTYYVRVYQYSGNTTYSLSLTATAVDNAGNTTATARAVGALTATQSFSDWVGRSDTNDYYKFNVERQSKFSLSLTGLSADADVQLLNSSGGVISRSTAGGTTSESITRQLSAGTYYVRIYQYSRNTTYSLSLTDWYSQNLRDAQIIALTSSLAADGNLSRNDMIAIFRDAKDGGVINANELTDLRTLVSNSTFFTMADSVKVLSNKIANSDVANTRSGIGNLFAGSSATQMENLIGKWFLGNDRPDLTSSSYTYSYVSGSLFQNGLSADDIYQGAVGDCYYLVTLASIAREKPEYIQNMFTNNGDNTFTVRFYNNGVADYVTVDRYLPTSGGYAAYAGWGGGSVSSNSNELWVALAEKAYAQLAESGWSRTYSDTQNNSYAAIETGWMDTVIPQVTGLGTSSFEAVNMTQTQLINLVNSHQVLTAAFVYGGDYGVVNGHAYTITSYNATNGTFHLQNPWGFSHADVTWSQLVSLRSIIQWSNT</sequence>
<gene>
    <name evidence="7" type="ORF">NIES80_30870</name>
</gene>
<evidence type="ECO:0000256" key="4">
    <source>
        <dbReference type="ARBA" id="ARBA00022807"/>
    </source>
</evidence>
<dbReference type="Gene3D" id="2.60.120.380">
    <property type="match status" value="3"/>
</dbReference>
<dbReference type="InterPro" id="IPR007280">
    <property type="entry name" value="Peptidase_C_arc/bac"/>
</dbReference>
<evidence type="ECO:0000259" key="6">
    <source>
        <dbReference type="PROSITE" id="PS50203"/>
    </source>
</evidence>
<dbReference type="GO" id="GO:0006508">
    <property type="term" value="P:proteolysis"/>
    <property type="evidence" value="ECO:0007669"/>
    <property type="project" value="UniProtKB-KW"/>
</dbReference>
<organism evidence="7 8">
    <name type="scientific">Dolichospermum planctonicum</name>
    <dbReference type="NCBI Taxonomy" id="136072"/>
    <lineage>
        <taxon>Bacteria</taxon>
        <taxon>Bacillati</taxon>
        <taxon>Cyanobacteriota</taxon>
        <taxon>Cyanophyceae</taxon>
        <taxon>Nostocales</taxon>
        <taxon>Aphanizomenonaceae</taxon>
        <taxon>Dolichospermum</taxon>
    </lineage>
</organism>
<keyword evidence="4 5" id="KW-0788">Thiol protease</keyword>
<dbReference type="RefSeq" id="WP_137908866.1">
    <property type="nucleotide sequence ID" value="NZ_BJCF01000039.1"/>
</dbReference>
<dbReference type="GO" id="GO:0004198">
    <property type="term" value="F:calcium-dependent cysteine-type endopeptidase activity"/>
    <property type="evidence" value="ECO:0007669"/>
    <property type="project" value="InterPro"/>
</dbReference>
<feature type="active site" evidence="5">
    <location>
        <position position="685"/>
    </location>
</feature>
<reference evidence="8" key="1">
    <citation type="submission" date="2019-02" db="EMBL/GenBank/DDBJ databases">
        <title>Draft genome sequence of Dolichospermum planctonicum NIES-80.</title>
        <authorList>
            <person name="Yamaguchi H."/>
            <person name="Suzuki S."/>
            <person name="Kawachi M."/>
        </authorList>
    </citation>
    <scope>NUCLEOTIDE SEQUENCE [LARGE SCALE GENOMIC DNA]</scope>
    <source>
        <strain evidence="8">NIES-80</strain>
    </source>
</reference>
<dbReference type="PANTHER" id="PTHR10183:SF379">
    <property type="entry name" value="CALPAIN-5"/>
    <property type="match status" value="1"/>
</dbReference>
<accession>A0A480AHZ3</accession>
<keyword evidence="3 5" id="KW-0378">Hydrolase</keyword>
<keyword evidence="2 5" id="KW-0645">Protease</keyword>
<evidence type="ECO:0000256" key="5">
    <source>
        <dbReference type="PROSITE-ProRule" id="PRU00239"/>
    </source>
</evidence>
<feature type="domain" description="Calpain catalytic" evidence="6">
    <location>
        <begin position="490"/>
        <end position="729"/>
    </location>
</feature>
<dbReference type="PANTHER" id="PTHR10183">
    <property type="entry name" value="CALPAIN"/>
    <property type="match status" value="1"/>
</dbReference>
<evidence type="ECO:0000313" key="8">
    <source>
        <dbReference type="Proteomes" id="UP000299367"/>
    </source>
</evidence>
<comment type="similarity">
    <text evidence="1">Belongs to the peptidase C2 family.</text>
</comment>
<dbReference type="InterPro" id="IPR038765">
    <property type="entry name" value="Papain-like_cys_pep_sf"/>
</dbReference>
<evidence type="ECO:0000256" key="3">
    <source>
        <dbReference type="ARBA" id="ARBA00022801"/>
    </source>
</evidence>
<dbReference type="Pfam" id="PF04151">
    <property type="entry name" value="PPC"/>
    <property type="match status" value="3"/>
</dbReference>